<dbReference type="PANTHER" id="PTHR45849">
    <property type="entry name" value="FACT COMPLEX SUBUNIT SSRP1"/>
    <property type="match status" value="1"/>
</dbReference>
<dbReference type="KEGG" id="som:SOMG_00805"/>
<feature type="compositionally biased region" description="Acidic residues" evidence="2">
    <location>
        <begin position="364"/>
        <end position="377"/>
    </location>
</feature>
<dbReference type="Gene3D" id="2.30.29.30">
    <property type="entry name" value="Pleckstrin-homology domain (PH domain)/Phosphotyrosine-binding domain (PTB)"/>
    <property type="match status" value="1"/>
</dbReference>
<evidence type="ECO:0000313" key="5">
    <source>
        <dbReference type="Proteomes" id="UP001212411"/>
    </source>
</evidence>
<protein>
    <submittedName>
        <fullName evidence="4">Histone H3.3 H4 heterotetramer chaperone Rtt106</fullName>
    </submittedName>
</protein>
<feature type="compositionally biased region" description="Acidic residues" evidence="2">
    <location>
        <begin position="331"/>
        <end position="344"/>
    </location>
</feature>
<feature type="domain" description="Histone chaperone RTT106/FACT complex subunit SPT16-like middle" evidence="3">
    <location>
        <begin position="224"/>
        <end position="312"/>
    </location>
</feature>
<feature type="region of interest" description="Disordered" evidence="2">
    <location>
        <begin position="312"/>
        <end position="377"/>
    </location>
</feature>
<keyword evidence="5" id="KW-1185">Reference proteome</keyword>
<dbReference type="EMBL" id="CP115611">
    <property type="protein sequence ID" value="WBW72569.1"/>
    <property type="molecule type" value="Genomic_DNA"/>
</dbReference>
<dbReference type="RefSeq" id="XP_056036812.1">
    <property type="nucleotide sequence ID" value="XM_056179599.1"/>
</dbReference>
<organism evidence="4 5">
    <name type="scientific">Schizosaccharomyces osmophilus</name>
    <dbReference type="NCBI Taxonomy" id="2545709"/>
    <lineage>
        <taxon>Eukaryota</taxon>
        <taxon>Fungi</taxon>
        <taxon>Dikarya</taxon>
        <taxon>Ascomycota</taxon>
        <taxon>Taphrinomycotina</taxon>
        <taxon>Schizosaccharomycetes</taxon>
        <taxon>Schizosaccharomycetales</taxon>
        <taxon>Schizosaccharomycetaceae</taxon>
        <taxon>Schizosaccharomyces</taxon>
    </lineage>
</organism>
<dbReference type="InterPro" id="IPR011993">
    <property type="entry name" value="PH-like_dom_sf"/>
</dbReference>
<comment type="similarity">
    <text evidence="1">Belongs to the RTT106 family.</text>
</comment>
<dbReference type="SUPFAM" id="SSF50729">
    <property type="entry name" value="PH domain-like"/>
    <property type="match status" value="1"/>
</dbReference>
<gene>
    <name evidence="4" type="primary">rtt106</name>
    <name evidence="4" type="ORF">SOMG_00805</name>
</gene>
<proteinExistence type="inferred from homology"/>
<dbReference type="InterPro" id="IPR013719">
    <property type="entry name" value="RTT106/SPT16-like_middle_dom"/>
</dbReference>
<accession>A0AAE9WAA6</accession>
<name>A0AAE9WAA6_9SCHI</name>
<dbReference type="SMART" id="SM01287">
    <property type="entry name" value="Rtt106"/>
    <property type="match status" value="1"/>
</dbReference>
<dbReference type="GO" id="GO:0042393">
    <property type="term" value="F:histone binding"/>
    <property type="evidence" value="ECO:0007669"/>
    <property type="project" value="TreeGrafter"/>
</dbReference>
<dbReference type="GO" id="GO:0031491">
    <property type="term" value="F:nucleosome binding"/>
    <property type="evidence" value="ECO:0007669"/>
    <property type="project" value="TreeGrafter"/>
</dbReference>
<reference evidence="4 5" key="1">
    <citation type="journal article" date="2023" name="G3 (Bethesda)">
        <title>A high-quality reference genome for the fission yeast Schizosaccharomyces osmophilus.</title>
        <authorList>
            <person name="Jia G.S."/>
            <person name="Zhang W.C."/>
            <person name="Liang Y."/>
            <person name="Liu X.H."/>
            <person name="Rhind N."/>
            <person name="Pidoux A."/>
            <person name="Brysch-Herzberg M."/>
            <person name="Du L.L."/>
        </authorList>
    </citation>
    <scope>NUCLEOTIDE SEQUENCE [LARGE SCALE GENOMIC DNA]</scope>
    <source>
        <strain evidence="4 5">CBS 15793</strain>
    </source>
</reference>
<evidence type="ECO:0000256" key="1">
    <source>
        <dbReference type="ARBA" id="ARBA00006159"/>
    </source>
</evidence>
<dbReference type="Proteomes" id="UP001212411">
    <property type="component" value="Chromosome 1"/>
</dbReference>
<dbReference type="PANTHER" id="PTHR45849:SF3">
    <property type="entry name" value="HISTONE CHAPERONE RTT106"/>
    <property type="match status" value="1"/>
</dbReference>
<dbReference type="GeneID" id="80874288"/>
<dbReference type="AlphaFoldDB" id="A0AAE9WAA6"/>
<evidence type="ECO:0000259" key="3">
    <source>
        <dbReference type="SMART" id="SM01287"/>
    </source>
</evidence>
<evidence type="ECO:0000313" key="4">
    <source>
        <dbReference type="EMBL" id="WBW72569.1"/>
    </source>
</evidence>
<dbReference type="InterPro" id="IPR050454">
    <property type="entry name" value="RTT106/SSRP1_HistChap/FACT"/>
</dbReference>
<dbReference type="Pfam" id="PF08512">
    <property type="entry name" value="Rttp106-like_middle"/>
    <property type="match status" value="1"/>
</dbReference>
<evidence type="ECO:0000256" key="2">
    <source>
        <dbReference type="SAM" id="MobiDB-lite"/>
    </source>
</evidence>
<sequence>MDTKFKNDIKKRFSKDRKLSQNVLTECERNSGLCSLIDSICTYYEASEVNDKNAEPEAGMKRKNRLQGETGDLVYGVLGLSFQSPMRKRFDTYIYERGISITIPGEENSVELWLPWTNIHFVCHIPGPRKANVQNNIIIFRKSNLNNKSVLEDATAEGNEPILFTAPHPLEKLKLVEGKRSFTYCTNSWDIFRDFFEYVGISIVAPSQEEFVCPVAQTGDNGVSYGVEANYKNKDGYLYFLKKGVLWGFRKPMLFIDTSDIQNFYYSNVLQRTFSINFEVRNTILSFDMIDQSVFQALNEYATTHGLMDTSLAEEKAAPPTKNPTTSYLQEADEDEDNGSDDNYSDTKEVEEQEQEQGQGQGQEESDDGSETLESNE</sequence>